<dbReference type="InterPro" id="IPR011992">
    <property type="entry name" value="EF-hand-dom_pair"/>
</dbReference>
<reference evidence="11" key="1">
    <citation type="submission" date="2021-01" db="EMBL/GenBank/DDBJ databases">
        <authorList>
            <person name="Corre E."/>
            <person name="Pelletier E."/>
            <person name="Niang G."/>
            <person name="Scheremetjew M."/>
            <person name="Finn R."/>
            <person name="Kale V."/>
            <person name="Holt S."/>
            <person name="Cochrane G."/>
            <person name="Meng A."/>
            <person name="Brown T."/>
            <person name="Cohen L."/>
        </authorList>
    </citation>
    <scope>NUCLEOTIDE SEQUENCE</scope>
    <source>
        <strain evidence="11">CCMP2058</strain>
    </source>
</reference>
<dbReference type="GO" id="GO:0005930">
    <property type="term" value="C:axoneme"/>
    <property type="evidence" value="ECO:0007669"/>
    <property type="project" value="TreeGrafter"/>
</dbReference>
<dbReference type="GO" id="GO:0005509">
    <property type="term" value="F:calcium ion binding"/>
    <property type="evidence" value="ECO:0007669"/>
    <property type="project" value="InterPro"/>
</dbReference>
<dbReference type="SMART" id="SM00054">
    <property type="entry name" value="EFh"/>
    <property type="match status" value="2"/>
</dbReference>
<dbReference type="Pfam" id="PF06565">
    <property type="entry name" value="DM10_dom"/>
    <property type="match status" value="3"/>
</dbReference>
<organism evidence="11">
    <name type="scientific">Amorphochlora amoebiformis</name>
    <dbReference type="NCBI Taxonomy" id="1561963"/>
    <lineage>
        <taxon>Eukaryota</taxon>
        <taxon>Sar</taxon>
        <taxon>Rhizaria</taxon>
        <taxon>Cercozoa</taxon>
        <taxon>Chlorarachniophyceae</taxon>
        <taxon>Amorphochlora</taxon>
    </lineage>
</organism>
<dbReference type="GO" id="GO:0007052">
    <property type="term" value="P:mitotic spindle organization"/>
    <property type="evidence" value="ECO:0007669"/>
    <property type="project" value="TreeGrafter"/>
</dbReference>
<dbReference type="EMBL" id="HBEM01013626">
    <property type="protein sequence ID" value="CAD8448168.1"/>
    <property type="molecule type" value="Transcribed_RNA"/>
</dbReference>
<evidence type="ECO:0000256" key="8">
    <source>
        <dbReference type="ARBA" id="ARBA00023273"/>
    </source>
</evidence>
<evidence type="ECO:0000256" key="2">
    <source>
        <dbReference type="ARBA" id="ARBA00022490"/>
    </source>
</evidence>
<sequence length="614" mass="71370">MTSSNLPFLPGYTFEQRKANYGKHQYLEKSAGLSFVKVPTAKPRRGEYVPRPTEDMLVDRDAKVPRSLQPQDPDSVPVWVAYDRKVLRFFGYFKETVDGSPAEHYRIRICVFFYYLEDDTMHIAEPRQTNSGITQGYFVKRHRLEKPGGKGYYVEQDLKVGMSIEVYGKVFKLYDCDDSTRKFYAEELKTPQPKAEVCPEDNFGKSHKVIKKAANKMMNPVKLFMEARLGKFIHHNTKSFLENDRKVLRFFCRWDDTSVYGETNLYILNYYLADATVEVLMIKEQNSGRDPFPALLKRQKLPKSTFEVTPSIINIGALGEGVEYYDAKDFVCGKKINVFNREIQLCACDKFTVDYYQSQFGIDQHACIPLLDEKEVKRPPMVPPPHNGFGSEEDSLGSVLSLVPKAPKMDYKKYNENSRTELRFLAKFAKPQLQDMDREFIVTFYMATEKIGIYEKAKRNSGFIGGKFLERMKVKNHKTGKWYQPKDFRLGALLEMHKYTFKLYQADEFTLKYMEEKHANFPHASIDAIQKILVTKLRGKVKGTLSKLYIKLDLNRDGYLSYKEFDNFLKKSGIELNEHEIVTLCRRFDLDKNGVVDFVEFQKLVRDGDVVARR</sequence>
<dbReference type="InterPro" id="IPR040193">
    <property type="entry name" value="EFHC1/EFHC2/EFHB"/>
</dbReference>
<evidence type="ECO:0000256" key="6">
    <source>
        <dbReference type="ARBA" id="ARBA00023069"/>
    </source>
</evidence>
<dbReference type="InterPro" id="IPR018247">
    <property type="entry name" value="EF_Hand_1_Ca_BS"/>
</dbReference>
<feature type="domain" description="DM10" evidence="10">
    <location>
        <begin position="418"/>
        <end position="518"/>
    </location>
</feature>
<evidence type="ECO:0000256" key="3">
    <source>
        <dbReference type="ARBA" id="ARBA00022737"/>
    </source>
</evidence>
<evidence type="ECO:0000256" key="4">
    <source>
        <dbReference type="ARBA" id="ARBA00022837"/>
    </source>
</evidence>
<evidence type="ECO:0000256" key="7">
    <source>
        <dbReference type="ARBA" id="ARBA00023212"/>
    </source>
</evidence>
<dbReference type="InterPro" id="IPR002048">
    <property type="entry name" value="EF_hand_dom"/>
</dbReference>
<dbReference type="GO" id="GO:0060285">
    <property type="term" value="P:cilium-dependent cell motility"/>
    <property type="evidence" value="ECO:0007669"/>
    <property type="project" value="TreeGrafter"/>
</dbReference>
<dbReference type="PROSITE" id="PS00018">
    <property type="entry name" value="EF_HAND_1"/>
    <property type="match status" value="2"/>
</dbReference>
<dbReference type="SMART" id="SM00676">
    <property type="entry name" value="DM10"/>
    <property type="match status" value="3"/>
</dbReference>
<feature type="domain" description="DM10" evidence="10">
    <location>
        <begin position="244"/>
        <end position="360"/>
    </location>
</feature>
<evidence type="ECO:0000256" key="5">
    <source>
        <dbReference type="ARBA" id="ARBA00022846"/>
    </source>
</evidence>
<dbReference type="Pfam" id="PF13499">
    <property type="entry name" value="EF-hand_7"/>
    <property type="match status" value="1"/>
</dbReference>
<keyword evidence="2" id="KW-0963">Cytoplasm</keyword>
<dbReference type="InterPro" id="IPR006602">
    <property type="entry name" value="DM10_dom"/>
</dbReference>
<feature type="domain" description="EF-hand" evidence="9">
    <location>
        <begin position="540"/>
        <end position="575"/>
    </location>
</feature>
<dbReference type="PANTHER" id="PTHR12086:SF9">
    <property type="entry name" value="EF-HAND DOMAIN-CONTAINING PROTEIN 1"/>
    <property type="match status" value="1"/>
</dbReference>
<dbReference type="PROSITE" id="PS51336">
    <property type="entry name" value="DM10"/>
    <property type="match status" value="3"/>
</dbReference>
<evidence type="ECO:0000256" key="1">
    <source>
        <dbReference type="ARBA" id="ARBA00004611"/>
    </source>
</evidence>
<gene>
    <name evidence="11" type="ORF">LAMO00422_LOCUS9418</name>
</gene>
<keyword evidence="8" id="KW-0966">Cell projection</keyword>
<dbReference type="AlphaFoldDB" id="A0A7S0DAJ5"/>
<feature type="domain" description="DM10" evidence="10">
    <location>
        <begin position="83"/>
        <end position="188"/>
    </location>
</feature>
<evidence type="ECO:0000313" key="11">
    <source>
        <dbReference type="EMBL" id="CAD8448168.1"/>
    </source>
</evidence>
<dbReference type="FunFam" id="2.30.29.170:FF:000004">
    <property type="entry name" value="EF-hand domain containing 2"/>
    <property type="match status" value="1"/>
</dbReference>
<comment type="subcellular location">
    <subcellularLocation>
        <location evidence="1">Cytoplasm</location>
        <location evidence="1">Cytoskeleton</location>
        <location evidence="1">Flagellum axoneme</location>
    </subcellularLocation>
</comment>
<keyword evidence="5" id="KW-0282">Flagellum</keyword>
<dbReference type="Gene3D" id="1.10.238.10">
    <property type="entry name" value="EF-hand"/>
    <property type="match status" value="1"/>
</dbReference>
<name>A0A7S0DAJ5_9EUKA</name>
<dbReference type="SUPFAM" id="SSF47473">
    <property type="entry name" value="EF-hand"/>
    <property type="match status" value="1"/>
</dbReference>
<dbReference type="PROSITE" id="PS50222">
    <property type="entry name" value="EF_HAND_2"/>
    <property type="match status" value="2"/>
</dbReference>
<dbReference type="GO" id="GO:0072686">
    <property type="term" value="C:mitotic spindle"/>
    <property type="evidence" value="ECO:0007669"/>
    <property type="project" value="TreeGrafter"/>
</dbReference>
<evidence type="ECO:0000259" key="10">
    <source>
        <dbReference type="PROSITE" id="PS51336"/>
    </source>
</evidence>
<accession>A0A7S0DAJ5</accession>
<evidence type="ECO:0000259" key="9">
    <source>
        <dbReference type="PROSITE" id="PS50222"/>
    </source>
</evidence>
<dbReference type="PANTHER" id="PTHR12086">
    <property type="entry name" value="EF-HAND DOMAIN C-TERMINAL CONTAINING PROTEIN"/>
    <property type="match status" value="1"/>
</dbReference>
<dbReference type="GO" id="GO:0043014">
    <property type="term" value="F:alpha-tubulin binding"/>
    <property type="evidence" value="ECO:0007669"/>
    <property type="project" value="TreeGrafter"/>
</dbReference>
<evidence type="ECO:0008006" key="12">
    <source>
        <dbReference type="Google" id="ProtNLM"/>
    </source>
</evidence>
<dbReference type="CDD" id="cd00051">
    <property type="entry name" value="EFh"/>
    <property type="match status" value="1"/>
</dbReference>
<proteinExistence type="predicted"/>
<dbReference type="GO" id="GO:0000281">
    <property type="term" value="P:mitotic cytokinesis"/>
    <property type="evidence" value="ECO:0007669"/>
    <property type="project" value="TreeGrafter"/>
</dbReference>
<keyword evidence="3" id="KW-0677">Repeat</keyword>
<dbReference type="FunFam" id="2.30.29.170:FF:000002">
    <property type="entry name" value="EF-hand domain (C-terminal) containing 1"/>
    <property type="match status" value="1"/>
</dbReference>
<feature type="domain" description="EF-hand" evidence="9">
    <location>
        <begin position="576"/>
        <end position="611"/>
    </location>
</feature>
<keyword evidence="6" id="KW-0969">Cilium</keyword>
<keyword evidence="7" id="KW-0206">Cytoskeleton</keyword>
<protein>
    <recommendedName>
        <fullName evidence="12">Calmodulin</fullName>
    </recommendedName>
</protein>
<dbReference type="Gene3D" id="2.30.29.170">
    <property type="match status" value="3"/>
</dbReference>
<keyword evidence="4" id="KW-0106">Calcium</keyword>